<evidence type="ECO:0000256" key="1">
    <source>
        <dbReference type="SAM" id="SignalP"/>
    </source>
</evidence>
<accession>A0A8J9SVQ0</accession>
<dbReference type="EMBL" id="OU594942">
    <property type="protein sequence ID" value="CAG9277671.1"/>
    <property type="molecule type" value="Genomic_DNA"/>
</dbReference>
<dbReference type="OMA" id="MANEDDM"/>
<keyword evidence="1" id="KW-0732">Signal</keyword>
<gene>
    <name evidence="2" type="ORF">PTTT1_LOCUS4524</name>
</gene>
<feature type="chain" id="PRO_5035427498" description="Lipase" evidence="1">
    <location>
        <begin position="28"/>
        <end position="336"/>
    </location>
</feature>
<sequence>MTGVFQSGMLLMLLLAILASLLQTSDASKTRLTWINGIGYSELHMQEGQEEISKFFGGKPVMYCHNPTGMANEDDMIGYVTDLTQAGAQKLGRITAEVKTLVQHLKDSVAAVGKNGKVIHIAHSQGVLITYLATKQLTAVEMGQIEVLAFGGAAALLKTPRTPFHRCVNYYSVNDPLLLLVPEAARALRTGFVGNNEFCFLAPRIGDPVQDHHLLNPTYAQALKWEGLRFQRSYQTVIYRTTRHLYLLLIAVWQAVTARLHELFKSVVRPYVLWSITCYLRAQSIWEIWTAVLYTKLIKPIILIAALLWEWFRETIRLLRGEDRFTPVSVELLETK</sequence>
<dbReference type="AlphaFoldDB" id="A0A8J9SVQ0"/>
<feature type="signal peptide" evidence="1">
    <location>
        <begin position="1"/>
        <end position="27"/>
    </location>
</feature>
<name>A0A8J9SVQ0_PHATR</name>
<protein>
    <recommendedName>
        <fullName evidence="3">Lipase</fullName>
    </recommendedName>
</protein>
<evidence type="ECO:0008006" key="3">
    <source>
        <dbReference type="Google" id="ProtNLM"/>
    </source>
</evidence>
<dbReference type="Proteomes" id="UP000836788">
    <property type="component" value="Chromosome 1"/>
</dbReference>
<reference evidence="2" key="1">
    <citation type="submission" date="2022-02" db="EMBL/GenBank/DDBJ databases">
        <authorList>
            <person name="Giguere J D."/>
        </authorList>
    </citation>
    <scope>NUCLEOTIDE SEQUENCE</scope>
    <source>
        <strain evidence="2">CCAP 1055/1</strain>
    </source>
</reference>
<evidence type="ECO:0000313" key="2">
    <source>
        <dbReference type="EMBL" id="CAG9277671.1"/>
    </source>
</evidence>
<organism evidence="2">
    <name type="scientific">Phaeodactylum tricornutum</name>
    <name type="common">Diatom</name>
    <dbReference type="NCBI Taxonomy" id="2850"/>
    <lineage>
        <taxon>Eukaryota</taxon>
        <taxon>Sar</taxon>
        <taxon>Stramenopiles</taxon>
        <taxon>Ochrophyta</taxon>
        <taxon>Bacillariophyta</taxon>
        <taxon>Bacillariophyceae</taxon>
        <taxon>Bacillariophycidae</taxon>
        <taxon>Naviculales</taxon>
        <taxon>Phaeodactylaceae</taxon>
        <taxon>Phaeodactylum</taxon>
    </lineage>
</organism>
<proteinExistence type="predicted"/>